<keyword evidence="2" id="KW-1185">Reference proteome</keyword>
<gene>
    <name evidence="1" type="ORF">B0T14DRAFT_523426</name>
</gene>
<comment type="caution">
    <text evidence="1">The sequence shown here is derived from an EMBL/GenBank/DDBJ whole genome shotgun (WGS) entry which is preliminary data.</text>
</comment>
<organism evidence="1 2">
    <name type="scientific">Immersiella caudata</name>
    <dbReference type="NCBI Taxonomy" id="314043"/>
    <lineage>
        <taxon>Eukaryota</taxon>
        <taxon>Fungi</taxon>
        <taxon>Dikarya</taxon>
        <taxon>Ascomycota</taxon>
        <taxon>Pezizomycotina</taxon>
        <taxon>Sordariomycetes</taxon>
        <taxon>Sordariomycetidae</taxon>
        <taxon>Sordariales</taxon>
        <taxon>Lasiosphaeriaceae</taxon>
        <taxon>Immersiella</taxon>
    </lineage>
</organism>
<proteinExistence type="predicted"/>
<accession>A0AA39WJH9</accession>
<protein>
    <submittedName>
        <fullName evidence="1">Uncharacterized protein</fullName>
    </submittedName>
</protein>
<dbReference type="EMBL" id="JAULSU010000005">
    <property type="protein sequence ID" value="KAK0616571.1"/>
    <property type="molecule type" value="Genomic_DNA"/>
</dbReference>
<evidence type="ECO:0000313" key="1">
    <source>
        <dbReference type="EMBL" id="KAK0616571.1"/>
    </source>
</evidence>
<evidence type="ECO:0000313" key="2">
    <source>
        <dbReference type="Proteomes" id="UP001175000"/>
    </source>
</evidence>
<name>A0AA39WJH9_9PEZI</name>
<feature type="non-terminal residue" evidence="1">
    <location>
        <position position="1"/>
    </location>
</feature>
<reference evidence="1" key="1">
    <citation type="submission" date="2023-06" db="EMBL/GenBank/DDBJ databases">
        <title>Genome-scale phylogeny and comparative genomics of the fungal order Sordariales.</title>
        <authorList>
            <consortium name="Lawrence Berkeley National Laboratory"/>
            <person name="Hensen N."/>
            <person name="Bonometti L."/>
            <person name="Westerberg I."/>
            <person name="Brannstrom I.O."/>
            <person name="Guillou S."/>
            <person name="Cros-Aarteil S."/>
            <person name="Calhoun S."/>
            <person name="Haridas S."/>
            <person name="Kuo A."/>
            <person name="Mondo S."/>
            <person name="Pangilinan J."/>
            <person name="Riley R."/>
            <person name="Labutti K."/>
            <person name="Andreopoulos B."/>
            <person name="Lipzen A."/>
            <person name="Chen C."/>
            <person name="Yanf M."/>
            <person name="Daum C."/>
            <person name="Ng V."/>
            <person name="Clum A."/>
            <person name="Steindorff A."/>
            <person name="Ohm R."/>
            <person name="Martin F."/>
            <person name="Silar P."/>
            <person name="Natvig D."/>
            <person name="Lalanne C."/>
            <person name="Gautier V."/>
            <person name="Ament-Velasquez S.L."/>
            <person name="Kruys A."/>
            <person name="Hutchinson M.I."/>
            <person name="Powell A.J."/>
            <person name="Barry K."/>
            <person name="Miller A.N."/>
            <person name="Grigoriev I.V."/>
            <person name="Debuchy R."/>
            <person name="Gladieux P."/>
            <person name="Thoren M.H."/>
            <person name="Johannesson H."/>
        </authorList>
    </citation>
    <scope>NUCLEOTIDE SEQUENCE</scope>
    <source>
        <strain evidence="1">CBS 606.72</strain>
    </source>
</reference>
<sequence>MAGLSCGGLTFPASPKLIYHHDHQTRHWFRWCMYTPITSLRNMPQATPPAALLGPRLQAVLQSLAENLTELNALLATPSENPAHQPTTEAIDLVAGASFQISAGSSEPTVEEIFTQMVPDATRISYLRVPWRLLERGAEASSWVSWLSDTWPRESLHSLPERLAAGLGELRVDSQAAPMFIWDNKLTRTLVKNVGNDILYLHWLLGLAYLKPAADGYPSGQPLSARRVSAVGAHSGIRAGGIPMMELCNFETEQAAHGKIWLLTPFEALHKGPDGGYEFSNATASQQERDTVTGWRKYNRRMSLDSFSVAFVSSLLANYFKPRDGLPDWLSHHRRNGAYDEFIMNFMAHSTSRPAASACICLPRRERQIPVDETIGSVPRSEPPVLMLEIHLRHFMSILPTLAADTGLALKRERVRIRAPWGDKILIETVSSFSLVLPLTHDAPYTILGLLDTSYPFFGMGTRELLSAFPTKQTWTLHGIVPCGRAAGVAQFLSVVLSGFKIWEAGWSDALDVIDSTVSVQVTIRPHVIRTCIVVSLTLHSLKI</sequence>
<dbReference type="AlphaFoldDB" id="A0AA39WJH9"/>
<dbReference type="Proteomes" id="UP001175000">
    <property type="component" value="Unassembled WGS sequence"/>
</dbReference>